<evidence type="ECO:0000256" key="1">
    <source>
        <dbReference type="ARBA" id="ARBA00007381"/>
    </source>
</evidence>
<keyword evidence="6" id="KW-0143">Chaperone</keyword>
<evidence type="ECO:0000256" key="5">
    <source>
        <dbReference type="ARBA" id="ARBA00023016"/>
    </source>
</evidence>
<comment type="caution">
    <text evidence="9">The sequence shown here is derived from an EMBL/GenBank/DDBJ whole genome shotgun (WGS) entry which is preliminary data.</text>
</comment>
<keyword evidence="10" id="KW-1185">Reference proteome</keyword>
<feature type="coiled-coil region" evidence="8">
    <location>
        <begin position="236"/>
        <end position="263"/>
    </location>
</feature>
<evidence type="ECO:0000313" key="9">
    <source>
        <dbReference type="EMBL" id="MFC5064113.1"/>
    </source>
</evidence>
<keyword evidence="4 7" id="KW-0067">ATP-binding</keyword>
<dbReference type="EMBL" id="JBHSIV010000020">
    <property type="protein sequence ID" value="MFC5064113.1"/>
    <property type="molecule type" value="Genomic_DNA"/>
</dbReference>
<evidence type="ECO:0000256" key="6">
    <source>
        <dbReference type="ARBA" id="ARBA00023186"/>
    </source>
</evidence>
<dbReference type="PROSITE" id="PS00297">
    <property type="entry name" value="HSP70_1"/>
    <property type="match status" value="1"/>
</dbReference>
<dbReference type="Gene3D" id="3.30.420.40">
    <property type="match status" value="2"/>
</dbReference>
<dbReference type="PANTHER" id="PTHR19375">
    <property type="entry name" value="HEAT SHOCK PROTEIN 70KDA"/>
    <property type="match status" value="1"/>
</dbReference>
<evidence type="ECO:0000256" key="4">
    <source>
        <dbReference type="ARBA" id="ARBA00022840"/>
    </source>
</evidence>
<keyword evidence="8" id="KW-0175">Coiled coil</keyword>
<keyword evidence="5" id="KW-0346">Stress response</keyword>
<evidence type="ECO:0000256" key="8">
    <source>
        <dbReference type="SAM" id="Coils"/>
    </source>
</evidence>
<protein>
    <submittedName>
        <fullName evidence="9">Hsp70 family protein</fullName>
    </submittedName>
</protein>
<sequence length="550" mass="58315">MSDAVRTVFGIDLGTTYSVVARVDETGRPAIVRNGEGEEITPSVVHLESATNVVVGNQAKQLAKIEPDQVVSLVKRQMGTDTVYAFHGTEHSPESLSALILKQLAGGAESDDPVTDVVISVPAYFGMRERDATRKAGEIAGLTVLGIVPEPVAAAVHYEMSQDANGRTILVYDLGGGTFDTTVISVGDNEIEVICTDGDKYLGGADWDARLAEHLLNRFVEQAGPDEDVHASDEAVQEVALRAEEVKKALSKYESRAVSLKLAGVAARFEVTRAEFEAMTEDLLETTVTIVRRTLGTLGTKRPGATIDEVLLVGGSTKMPAVAARLAEEFGWTPKLFEPDLAVAKGAAIWALSQLVVREEEKARSGAASTSEAESDADAARARIAARTGLPEATLARLARKRTRNVLSKAFGVRLIDESSGARRPYVEHLAFANDVLPTGDRPLEAQTIDDGQTGVQIELYEQAGTVPSADLADNIPISGGAGSIDGIPARPAGAPIDILLRIDDEGLLSVRATHRESGKRLEIAVTIGALTPEEVDEATRVVDAIAVSG</sequence>
<name>A0ABV9YRQ7_9PSEU</name>
<dbReference type="InterPro" id="IPR043129">
    <property type="entry name" value="ATPase_NBD"/>
</dbReference>
<organism evidence="9 10">
    <name type="scientific">Actinomycetospora atypica</name>
    <dbReference type="NCBI Taxonomy" id="1290095"/>
    <lineage>
        <taxon>Bacteria</taxon>
        <taxon>Bacillati</taxon>
        <taxon>Actinomycetota</taxon>
        <taxon>Actinomycetes</taxon>
        <taxon>Pseudonocardiales</taxon>
        <taxon>Pseudonocardiaceae</taxon>
        <taxon>Actinomycetospora</taxon>
    </lineage>
</organism>
<reference evidence="10" key="1">
    <citation type="journal article" date="2019" name="Int. J. Syst. Evol. Microbiol.">
        <title>The Global Catalogue of Microorganisms (GCM) 10K type strain sequencing project: providing services to taxonomists for standard genome sequencing and annotation.</title>
        <authorList>
            <consortium name="The Broad Institute Genomics Platform"/>
            <consortium name="The Broad Institute Genome Sequencing Center for Infectious Disease"/>
            <person name="Wu L."/>
            <person name="Ma J."/>
        </authorList>
    </citation>
    <scope>NUCLEOTIDE SEQUENCE [LARGE SCALE GENOMIC DNA]</scope>
    <source>
        <strain evidence="10">CGMCC 4.7093</strain>
    </source>
</reference>
<dbReference type="CDD" id="cd24029">
    <property type="entry name" value="ASKHA_NBD_HSP70_DnaK_HscA_HscC"/>
    <property type="match status" value="1"/>
</dbReference>
<dbReference type="InterPro" id="IPR013126">
    <property type="entry name" value="Hsp_70_fam"/>
</dbReference>
<dbReference type="PROSITE" id="PS01036">
    <property type="entry name" value="HSP70_3"/>
    <property type="match status" value="1"/>
</dbReference>
<evidence type="ECO:0000256" key="2">
    <source>
        <dbReference type="ARBA" id="ARBA00022553"/>
    </source>
</evidence>
<comment type="similarity">
    <text evidence="1 7">Belongs to the heat shock protein 70 family.</text>
</comment>
<dbReference type="Pfam" id="PF00012">
    <property type="entry name" value="HSP70"/>
    <property type="match status" value="2"/>
</dbReference>
<evidence type="ECO:0000313" key="10">
    <source>
        <dbReference type="Proteomes" id="UP001595947"/>
    </source>
</evidence>
<dbReference type="SUPFAM" id="SSF53067">
    <property type="entry name" value="Actin-like ATPase domain"/>
    <property type="match status" value="2"/>
</dbReference>
<evidence type="ECO:0000256" key="3">
    <source>
        <dbReference type="ARBA" id="ARBA00022741"/>
    </source>
</evidence>
<accession>A0ABV9YRQ7</accession>
<proteinExistence type="inferred from homology"/>
<dbReference type="InterPro" id="IPR029047">
    <property type="entry name" value="HSP70_peptide-bd_sf"/>
</dbReference>
<dbReference type="PROSITE" id="PS00329">
    <property type="entry name" value="HSP70_2"/>
    <property type="match status" value="1"/>
</dbReference>
<dbReference type="Gene3D" id="2.60.34.10">
    <property type="entry name" value="Substrate Binding Domain Of DNAk, Chain A, domain 1"/>
    <property type="match status" value="1"/>
</dbReference>
<dbReference type="Gene3D" id="3.90.640.10">
    <property type="entry name" value="Actin, Chain A, domain 4"/>
    <property type="match status" value="1"/>
</dbReference>
<gene>
    <name evidence="9" type="ORF">ACFPBZ_17965</name>
</gene>
<dbReference type="SUPFAM" id="SSF100920">
    <property type="entry name" value="Heat shock protein 70kD (HSP70), peptide-binding domain"/>
    <property type="match status" value="1"/>
</dbReference>
<dbReference type="InterPro" id="IPR018181">
    <property type="entry name" value="Heat_shock_70_CS"/>
</dbReference>
<dbReference type="PRINTS" id="PR00301">
    <property type="entry name" value="HEATSHOCK70"/>
</dbReference>
<evidence type="ECO:0000256" key="7">
    <source>
        <dbReference type="RuleBase" id="RU003322"/>
    </source>
</evidence>
<keyword evidence="3 7" id="KW-0547">Nucleotide-binding</keyword>
<keyword evidence="2" id="KW-0597">Phosphoprotein</keyword>
<dbReference type="Proteomes" id="UP001595947">
    <property type="component" value="Unassembled WGS sequence"/>
</dbReference>
<dbReference type="RefSeq" id="WP_378037462.1">
    <property type="nucleotide sequence ID" value="NZ_JBHSIV010000020.1"/>
</dbReference>